<evidence type="ECO:0000256" key="2">
    <source>
        <dbReference type="ARBA" id="ARBA00006555"/>
    </source>
</evidence>
<feature type="domain" description="TonB C-terminal" evidence="12">
    <location>
        <begin position="156"/>
        <end position="247"/>
    </location>
</feature>
<comment type="subcellular location">
    <subcellularLocation>
        <location evidence="1 10">Cell inner membrane</location>
        <topology evidence="1 10">Single-pass membrane protein</topology>
        <orientation evidence="1 10">Periplasmic side</orientation>
    </subcellularLocation>
</comment>
<gene>
    <name evidence="13" type="ORF">WOB96_09735</name>
</gene>
<dbReference type="InterPro" id="IPR006260">
    <property type="entry name" value="TonB/TolA_C"/>
</dbReference>
<keyword evidence="4 10" id="KW-1003">Cell membrane</keyword>
<dbReference type="NCBIfam" id="TIGR01352">
    <property type="entry name" value="tonB_Cterm"/>
    <property type="match status" value="1"/>
</dbReference>
<evidence type="ECO:0000256" key="7">
    <source>
        <dbReference type="ARBA" id="ARBA00022927"/>
    </source>
</evidence>
<keyword evidence="10" id="KW-0735">Signal-anchor</keyword>
<evidence type="ECO:0000256" key="3">
    <source>
        <dbReference type="ARBA" id="ARBA00022448"/>
    </source>
</evidence>
<reference evidence="13 14" key="1">
    <citation type="submission" date="2024-04" db="EMBL/GenBank/DDBJ databases">
        <authorList>
            <person name="Abashina T."/>
            <person name="Shaikin A."/>
        </authorList>
    </citation>
    <scope>NUCLEOTIDE SEQUENCE [LARGE SCALE GENOMIC DNA]</scope>
    <source>
        <strain evidence="13 14">AAFK</strain>
    </source>
</reference>
<feature type="region of interest" description="Disordered" evidence="11">
    <location>
        <begin position="36"/>
        <end position="170"/>
    </location>
</feature>
<comment type="function">
    <text evidence="10">Interacts with outer membrane receptor proteins that carry out high-affinity binding and energy dependent uptake into the periplasmic space of specific substrates. It could act to transduce energy from the cytoplasmic membrane to specific energy-requiring processes in the outer membrane, resulting in the release into the periplasm of ligands bound by these outer membrane proteins.</text>
</comment>
<feature type="compositionally biased region" description="Pro residues" evidence="11">
    <location>
        <begin position="56"/>
        <end position="81"/>
    </location>
</feature>
<evidence type="ECO:0000256" key="8">
    <source>
        <dbReference type="ARBA" id="ARBA00022989"/>
    </source>
</evidence>
<evidence type="ECO:0000256" key="4">
    <source>
        <dbReference type="ARBA" id="ARBA00022475"/>
    </source>
</evidence>
<feature type="compositionally biased region" description="Pro residues" evidence="11">
    <location>
        <begin position="109"/>
        <end position="133"/>
    </location>
</feature>
<keyword evidence="5 10" id="KW-0997">Cell inner membrane</keyword>
<dbReference type="RefSeq" id="WP_341371105.1">
    <property type="nucleotide sequence ID" value="NZ_JBBPCO010000009.1"/>
</dbReference>
<accession>A0ABU9DBE8</accession>
<dbReference type="InterPro" id="IPR051045">
    <property type="entry name" value="TonB-dependent_transducer"/>
</dbReference>
<dbReference type="Gene3D" id="3.30.1150.10">
    <property type="match status" value="1"/>
</dbReference>
<name>A0ABU9DBE8_9PROT</name>
<dbReference type="PANTHER" id="PTHR33446">
    <property type="entry name" value="PROTEIN TONB-RELATED"/>
    <property type="match status" value="1"/>
</dbReference>
<dbReference type="Proteomes" id="UP001446205">
    <property type="component" value="Unassembled WGS sequence"/>
</dbReference>
<evidence type="ECO:0000256" key="10">
    <source>
        <dbReference type="RuleBase" id="RU362123"/>
    </source>
</evidence>
<dbReference type="EMBL" id="JBBPCO010000009">
    <property type="protein sequence ID" value="MEK8090048.1"/>
    <property type="molecule type" value="Genomic_DNA"/>
</dbReference>
<evidence type="ECO:0000256" key="1">
    <source>
        <dbReference type="ARBA" id="ARBA00004383"/>
    </source>
</evidence>
<evidence type="ECO:0000256" key="6">
    <source>
        <dbReference type="ARBA" id="ARBA00022692"/>
    </source>
</evidence>
<dbReference type="SUPFAM" id="SSF74653">
    <property type="entry name" value="TolA/TonB C-terminal domain"/>
    <property type="match status" value="1"/>
</dbReference>
<evidence type="ECO:0000259" key="12">
    <source>
        <dbReference type="PROSITE" id="PS52015"/>
    </source>
</evidence>
<evidence type="ECO:0000256" key="11">
    <source>
        <dbReference type="SAM" id="MobiDB-lite"/>
    </source>
</evidence>
<protein>
    <recommendedName>
        <fullName evidence="10">Protein TonB</fullName>
    </recommendedName>
</protein>
<keyword evidence="14" id="KW-1185">Reference proteome</keyword>
<dbReference type="PROSITE" id="PS52015">
    <property type="entry name" value="TONB_CTD"/>
    <property type="match status" value="1"/>
</dbReference>
<comment type="similarity">
    <text evidence="2 10">Belongs to the TonB family.</text>
</comment>
<evidence type="ECO:0000313" key="13">
    <source>
        <dbReference type="EMBL" id="MEK8090048.1"/>
    </source>
</evidence>
<evidence type="ECO:0000313" key="14">
    <source>
        <dbReference type="Proteomes" id="UP001446205"/>
    </source>
</evidence>
<keyword evidence="9" id="KW-0472">Membrane</keyword>
<organism evidence="13 14">
    <name type="scientific">Thermithiobacillus plumbiphilus</name>
    <dbReference type="NCBI Taxonomy" id="1729899"/>
    <lineage>
        <taxon>Bacteria</taxon>
        <taxon>Pseudomonadati</taxon>
        <taxon>Pseudomonadota</taxon>
        <taxon>Acidithiobacillia</taxon>
        <taxon>Acidithiobacillales</taxon>
        <taxon>Thermithiobacillaceae</taxon>
        <taxon>Thermithiobacillus</taxon>
    </lineage>
</organism>
<feature type="compositionally biased region" description="Basic and acidic residues" evidence="11">
    <location>
        <begin position="82"/>
        <end position="102"/>
    </location>
</feature>
<keyword evidence="8" id="KW-1133">Transmembrane helix</keyword>
<keyword evidence="3 10" id="KW-0813">Transport</keyword>
<evidence type="ECO:0000256" key="9">
    <source>
        <dbReference type="ARBA" id="ARBA00023136"/>
    </source>
</evidence>
<dbReference type="PANTHER" id="PTHR33446:SF2">
    <property type="entry name" value="PROTEIN TONB"/>
    <property type="match status" value="1"/>
</dbReference>
<keyword evidence="6" id="KW-0812">Transmembrane</keyword>
<evidence type="ECO:0000256" key="5">
    <source>
        <dbReference type="ARBA" id="ARBA00022519"/>
    </source>
</evidence>
<comment type="caution">
    <text evidence="13">The sequence shown here is derived from an EMBL/GenBank/DDBJ whole genome shotgun (WGS) entry which is preliminary data.</text>
</comment>
<dbReference type="InterPro" id="IPR037682">
    <property type="entry name" value="TonB_C"/>
</dbReference>
<keyword evidence="7 10" id="KW-0653">Protein transport</keyword>
<dbReference type="Pfam" id="PF03544">
    <property type="entry name" value="TonB_C"/>
    <property type="match status" value="1"/>
</dbReference>
<dbReference type="InterPro" id="IPR003538">
    <property type="entry name" value="TonB"/>
</dbReference>
<sequence length="247" mass="25962">MTAGNLPRASWQGLGLALIIALGLQAALAFSLHQSSQPERLTIPQEPIEVELLTPPVAPSPAPRQPSPPAPPKAAEPTPPKPEPKPTPKPERKVAPKPEPKPAVKPAEPEPNPEPVTQPAPTPAPPMARPAPPASASVASPAPPSPAPARPSGSATVGAKPDYLSNPAPEYPMLARRRGWSGTVLLKVRVSASGSPREIRLLKGTGHEILDTAAQEAVQGWRFVAAKRNGEPVESWVEVPVRFELKS</sequence>
<proteinExistence type="inferred from homology"/>
<dbReference type="PRINTS" id="PR01374">
    <property type="entry name" value="TONBPROTEIN"/>
</dbReference>